<protein>
    <submittedName>
        <fullName evidence="5">AraC family transcriptional regulator</fullName>
    </submittedName>
</protein>
<dbReference type="InterPro" id="IPR009057">
    <property type="entry name" value="Homeodomain-like_sf"/>
</dbReference>
<proteinExistence type="predicted"/>
<dbReference type="Gene3D" id="1.10.10.60">
    <property type="entry name" value="Homeodomain-like"/>
    <property type="match status" value="1"/>
</dbReference>
<dbReference type="Pfam" id="PF12833">
    <property type="entry name" value="HTH_18"/>
    <property type="match status" value="1"/>
</dbReference>
<dbReference type="PANTHER" id="PTHR43280:SF2">
    <property type="entry name" value="HTH-TYPE TRANSCRIPTIONAL REGULATOR EXSA"/>
    <property type="match status" value="1"/>
</dbReference>
<accession>A0ABV6J7Y0</accession>
<organism evidence="5 6">
    <name type="scientific">Paenibacillus mendelii</name>
    <dbReference type="NCBI Taxonomy" id="206163"/>
    <lineage>
        <taxon>Bacteria</taxon>
        <taxon>Bacillati</taxon>
        <taxon>Bacillota</taxon>
        <taxon>Bacilli</taxon>
        <taxon>Bacillales</taxon>
        <taxon>Paenibacillaceae</taxon>
        <taxon>Paenibacillus</taxon>
    </lineage>
</organism>
<reference evidence="5 6" key="1">
    <citation type="submission" date="2024-09" db="EMBL/GenBank/DDBJ databases">
        <authorList>
            <person name="Sun Q."/>
            <person name="Mori K."/>
        </authorList>
    </citation>
    <scope>NUCLEOTIDE SEQUENCE [LARGE SCALE GENOMIC DNA]</scope>
    <source>
        <strain evidence="5 6">CCM 4839</strain>
    </source>
</reference>
<dbReference type="Gene3D" id="2.60.120.10">
    <property type="entry name" value="Jelly Rolls"/>
    <property type="match status" value="1"/>
</dbReference>
<dbReference type="SUPFAM" id="SSF51215">
    <property type="entry name" value="Regulatory protein AraC"/>
    <property type="match status" value="1"/>
</dbReference>
<dbReference type="InterPro" id="IPR014710">
    <property type="entry name" value="RmlC-like_jellyroll"/>
</dbReference>
<sequence length="291" mass="33003">MMINNDMTGEVLQPAVGYANRLICSGGESFGPRFIHDHQFIYVERGTGAAVIAGQRFEVGPGQLYYYGPGEPHWFRADDNDPFTLFGLHFTPYARTGEEEGGFVIEPAHNLTDLHHVPEGEPRLPGIAVCCETEGWPRALFQEAVAEFRKSDPFSALILRGILLQLLGRTARTLAGGEHTDDPRHLHISFIKGKLDELAREAYDPGWLEAWSPYGHDYASRLFRRLYGESPHSYHLARKLDASKAMLQESDRSVTAIAAVLQFNSVHYFSRLFKSRFGENPSDYRNRYRWL</sequence>
<keyword evidence="2" id="KW-0238">DNA-binding</keyword>
<keyword evidence="6" id="KW-1185">Reference proteome</keyword>
<dbReference type="PANTHER" id="PTHR43280">
    <property type="entry name" value="ARAC-FAMILY TRANSCRIPTIONAL REGULATOR"/>
    <property type="match status" value="1"/>
</dbReference>
<dbReference type="PROSITE" id="PS01124">
    <property type="entry name" value="HTH_ARAC_FAMILY_2"/>
    <property type="match status" value="1"/>
</dbReference>
<evidence type="ECO:0000259" key="4">
    <source>
        <dbReference type="PROSITE" id="PS01124"/>
    </source>
</evidence>
<dbReference type="SUPFAM" id="SSF46689">
    <property type="entry name" value="Homeodomain-like"/>
    <property type="match status" value="1"/>
</dbReference>
<feature type="domain" description="HTH araC/xylS-type" evidence="4">
    <location>
        <begin position="221"/>
        <end position="287"/>
    </location>
</feature>
<keyword evidence="1" id="KW-0805">Transcription regulation</keyword>
<evidence type="ECO:0000256" key="3">
    <source>
        <dbReference type="ARBA" id="ARBA00023163"/>
    </source>
</evidence>
<dbReference type="InterPro" id="IPR018062">
    <property type="entry name" value="HTH_AraC-typ_CS"/>
</dbReference>
<dbReference type="EMBL" id="JBHLVF010000013">
    <property type="protein sequence ID" value="MFC0391886.1"/>
    <property type="molecule type" value="Genomic_DNA"/>
</dbReference>
<dbReference type="SMART" id="SM00342">
    <property type="entry name" value="HTH_ARAC"/>
    <property type="match status" value="1"/>
</dbReference>
<dbReference type="Proteomes" id="UP001589818">
    <property type="component" value="Unassembled WGS sequence"/>
</dbReference>
<dbReference type="InterPro" id="IPR037923">
    <property type="entry name" value="HTH-like"/>
</dbReference>
<evidence type="ECO:0000256" key="1">
    <source>
        <dbReference type="ARBA" id="ARBA00023015"/>
    </source>
</evidence>
<comment type="caution">
    <text evidence="5">The sequence shown here is derived from an EMBL/GenBank/DDBJ whole genome shotgun (WGS) entry which is preliminary data.</text>
</comment>
<gene>
    <name evidence="5" type="ORF">ACFFJ8_10995</name>
</gene>
<evidence type="ECO:0000313" key="5">
    <source>
        <dbReference type="EMBL" id="MFC0391886.1"/>
    </source>
</evidence>
<evidence type="ECO:0000256" key="2">
    <source>
        <dbReference type="ARBA" id="ARBA00023125"/>
    </source>
</evidence>
<dbReference type="Pfam" id="PF02311">
    <property type="entry name" value="AraC_binding"/>
    <property type="match status" value="1"/>
</dbReference>
<dbReference type="RefSeq" id="WP_204820249.1">
    <property type="nucleotide sequence ID" value="NZ_JANHOF010000007.1"/>
</dbReference>
<evidence type="ECO:0000313" key="6">
    <source>
        <dbReference type="Proteomes" id="UP001589818"/>
    </source>
</evidence>
<name>A0ABV6J7Y0_9BACL</name>
<dbReference type="InterPro" id="IPR003313">
    <property type="entry name" value="AraC-bd"/>
</dbReference>
<dbReference type="PROSITE" id="PS00041">
    <property type="entry name" value="HTH_ARAC_FAMILY_1"/>
    <property type="match status" value="1"/>
</dbReference>
<keyword evidence="3" id="KW-0804">Transcription</keyword>
<dbReference type="InterPro" id="IPR018060">
    <property type="entry name" value="HTH_AraC"/>
</dbReference>